<protein>
    <submittedName>
        <fullName evidence="2">Acetylxylan esterase</fullName>
    </submittedName>
</protein>
<sequence length="667" mass="76881">MRTDLLDGVKLENKLRTIVQDSRLSEVYHHNYTFELPRYENLEEWKNRCNQLKETILVSAGLWPFPDKCELQAKIFDKTEFDDFTVEKVLFESYPGFYVTGNLYRPREQKGPFPAILNPHGHWEKGRLEMSELTEIPTRCANFAKMGFIAFSYDMVGYVDSKQIDHEYSGFEQELWGVSLLGLQLWNSIRSIDFLQSLPDVDPEKIGCTGASGGATQTFLLGAIDGRLKVAAPVSMISSHMQGGCKCENAPYLRMEGMTNVEFAAMFAPRPMLMTGNTGDWTNDIPNLEFPYIQSIYRLFDSVEKTEYFYIKADHNFNKATRETVYNWFRFHFQGNSITWEEVKVDFGSVDQFRIFPSSESIYELKDAEEIITYLKQEKINKAEATRNAADRESTKPYYKTLQFLMGLNDNLGYKQAIKPEDVYYGKQYQDADTEQIAIEQYVIKLGKQDVNIPLSILKNKSFPINNEIVLFIHPDGSKGIMEDLESRKIVNDWLNAGYQVATFDPFLTGAYLKPFGQSGRNTNLDQYFTTYNYTDSVYRVQDIVHVYQFLLDCQYDRFHIVGLYDAGLWVSAALPFLKNVHSATVDMNNFNIESDADYIDKFFVPHFRTVGGFESCFQLATPSVLKLYNISPSVKDSVLKVVDQRKTNVRMFETLVEAFDLGLYKK</sequence>
<feature type="domain" description="Acetyl xylan esterase" evidence="1">
    <location>
        <begin position="82"/>
        <end position="235"/>
    </location>
</feature>
<dbReference type="Pfam" id="PF05448">
    <property type="entry name" value="AXE1"/>
    <property type="match status" value="1"/>
</dbReference>
<proteinExistence type="predicted"/>
<accession>A0A942TRC1</accession>
<organism evidence="2 3">
    <name type="scientific">Lederbergia citrisecunda</name>
    <dbReference type="NCBI Taxonomy" id="2833583"/>
    <lineage>
        <taxon>Bacteria</taxon>
        <taxon>Bacillati</taxon>
        <taxon>Bacillota</taxon>
        <taxon>Bacilli</taxon>
        <taxon>Bacillales</taxon>
        <taxon>Bacillaceae</taxon>
        <taxon>Lederbergia</taxon>
    </lineage>
</organism>
<dbReference type="PANTHER" id="PTHR22946">
    <property type="entry name" value="DIENELACTONE HYDROLASE DOMAIN-CONTAINING PROTEIN-RELATED"/>
    <property type="match status" value="1"/>
</dbReference>
<evidence type="ECO:0000313" key="2">
    <source>
        <dbReference type="EMBL" id="MBS4202123.1"/>
    </source>
</evidence>
<dbReference type="InterPro" id="IPR029058">
    <property type="entry name" value="AB_hydrolase_fold"/>
</dbReference>
<comment type="caution">
    <text evidence="2">The sequence shown here is derived from an EMBL/GenBank/DDBJ whole genome shotgun (WGS) entry which is preliminary data.</text>
</comment>
<dbReference type="Proteomes" id="UP000682713">
    <property type="component" value="Unassembled WGS sequence"/>
</dbReference>
<dbReference type="PANTHER" id="PTHR22946:SF8">
    <property type="entry name" value="ACETYL XYLAN ESTERASE DOMAIN-CONTAINING PROTEIN"/>
    <property type="match status" value="1"/>
</dbReference>
<name>A0A942TRC1_9BACI</name>
<evidence type="ECO:0000313" key="3">
    <source>
        <dbReference type="Proteomes" id="UP000682713"/>
    </source>
</evidence>
<reference evidence="2 3" key="1">
    <citation type="submission" date="2021-05" db="EMBL/GenBank/DDBJ databases">
        <title>Novel Bacillus species.</title>
        <authorList>
            <person name="Liu G."/>
        </authorList>
    </citation>
    <scope>NUCLEOTIDE SEQUENCE [LARGE SCALE GENOMIC DNA]</scope>
    <source>
        <strain evidence="2 3">FJAT-49732</strain>
    </source>
</reference>
<dbReference type="AlphaFoldDB" id="A0A942TRC1"/>
<dbReference type="SUPFAM" id="SSF53474">
    <property type="entry name" value="alpha/beta-Hydrolases"/>
    <property type="match status" value="1"/>
</dbReference>
<evidence type="ECO:0000259" key="1">
    <source>
        <dbReference type="Pfam" id="PF05448"/>
    </source>
</evidence>
<dbReference type="EMBL" id="JAGYPJ010000001">
    <property type="protein sequence ID" value="MBS4202123.1"/>
    <property type="molecule type" value="Genomic_DNA"/>
</dbReference>
<dbReference type="InterPro" id="IPR008391">
    <property type="entry name" value="AXE1_dom"/>
</dbReference>
<keyword evidence="3" id="KW-1185">Reference proteome</keyword>
<dbReference type="RefSeq" id="WP_213112529.1">
    <property type="nucleotide sequence ID" value="NZ_JAGYPJ010000001.1"/>
</dbReference>
<dbReference type="Gene3D" id="3.40.50.1820">
    <property type="entry name" value="alpha/beta hydrolase"/>
    <property type="match status" value="1"/>
</dbReference>
<gene>
    <name evidence="2" type="ORF">KHA93_21165</name>
</gene>
<dbReference type="InterPro" id="IPR050261">
    <property type="entry name" value="FrsA_esterase"/>
</dbReference>